<sequence>ISISKIPLVIIALLPTKGNDTTQEIFTILKKIVKISIQANINILSIDADGAITKFNAQILFMQGNNIQEF</sequence>
<comment type="caution">
    <text evidence="1">The sequence shown here is derived from an EMBL/GenBank/DDBJ whole genome shotgun (WGS) entry which is preliminary data.</text>
</comment>
<reference evidence="1 2" key="1">
    <citation type="submission" date="2021-06" db="EMBL/GenBank/DDBJ databases">
        <authorList>
            <person name="Kallberg Y."/>
            <person name="Tangrot J."/>
            <person name="Rosling A."/>
        </authorList>
    </citation>
    <scope>NUCLEOTIDE SEQUENCE [LARGE SCALE GENOMIC DNA]</scope>
    <source>
        <strain evidence="1 2">120-4 pot B 10/14</strain>
    </source>
</reference>
<proteinExistence type="predicted"/>
<name>A0ABN7X428_GIGMA</name>
<dbReference type="EMBL" id="CAJVQB010085806">
    <property type="protein sequence ID" value="CAG8846999.1"/>
    <property type="molecule type" value="Genomic_DNA"/>
</dbReference>
<protein>
    <submittedName>
        <fullName evidence="1">11942_t:CDS:1</fullName>
    </submittedName>
</protein>
<evidence type="ECO:0000313" key="1">
    <source>
        <dbReference type="EMBL" id="CAG8846999.1"/>
    </source>
</evidence>
<organism evidence="1 2">
    <name type="scientific">Gigaspora margarita</name>
    <dbReference type="NCBI Taxonomy" id="4874"/>
    <lineage>
        <taxon>Eukaryota</taxon>
        <taxon>Fungi</taxon>
        <taxon>Fungi incertae sedis</taxon>
        <taxon>Mucoromycota</taxon>
        <taxon>Glomeromycotina</taxon>
        <taxon>Glomeromycetes</taxon>
        <taxon>Diversisporales</taxon>
        <taxon>Gigasporaceae</taxon>
        <taxon>Gigaspora</taxon>
    </lineage>
</organism>
<keyword evidence="2" id="KW-1185">Reference proteome</keyword>
<accession>A0ABN7X428</accession>
<feature type="non-terminal residue" evidence="1">
    <location>
        <position position="70"/>
    </location>
</feature>
<feature type="non-terminal residue" evidence="1">
    <location>
        <position position="1"/>
    </location>
</feature>
<evidence type="ECO:0000313" key="2">
    <source>
        <dbReference type="Proteomes" id="UP000789901"/>
    </source>
</evidence>
<gene>
    <name evidence="1" type="ORF">GMARGA_LOCUS38442</name>
</gene>
<dbReference type="Proteomes" id="UP000789901">
    <property type="component" value="Unassembled WGS sequence"/>
</dbReference>